<sequence>MKYSYRIFSCFFLLLINTVNAQKAIGNFEKILFKEGNELNIKTTKASIILEFCTPSIVRIRTSWNNKFEENEHWMVSNYSWDTTLYNLEETNTHITIATETLKINVKKKPFLIQIFDSKNNMLSSEVSEKSNINLGAFQNGKTVGVVKKLQKDEHFFGFGERMDFLDRRGKKLELNVGRGLGKPHIIGAYNVLDANYSPIPFFMSTKGYGVFFHNAYPTTWDMGSSNSDTYSFQAEEGELDYYFIYGPTFTYILDSYTTITGKSPLLPKFALGLHVGTYSGGTWGQEKYTSTDYVVNLVKKFRELQIPIDILHLDSTWRIFGKSGGKGATTFEWRDTFKNPEKMFSDLYDLNISMVGLHLRPRFDNGKELQLLDEAREKGFVYPEEDNAGEFVNFFDKKSVDWWWENGVKRVAEQGAMFLKTDEGSAFGRKANESNKVGPQGEGVKALHNLFPIAYAKAPYEKFQEYNGIRGMNHTREGYAGIQRYPFIFAGDWPSEWQYFEPVIKAGLNIGLSGVGNWSHCMGGFEHVADPELYIRWCQFGLLSPIAHLFGMEHPNYKEPWNYGDEALRIFKKYDEIRYSLIPYLYSHSYQMYEKGTPLMRALVLAYQNDVNVYNITDQYMLGESLMICPVTQKGAQTRIVYLPEGIWTDYWTGKTYEGKQSYNILCPIDQVPIFVKEGAIIPTQETGNYVGEKEITQLILDVYPNKSNTFTIYNDDGKSLEYQNGNFNTTIISSEVLENSISLKIYTTKGEFKGNELTYIVKFHLPEKPIAVKINDKIHLIENDGDVLYKDGVLLVSSKLTNKEDIKIVVNK</sequence>
<feature type="chain" id="PRO_5047378466" evidence="3">
    <location>
        <begin position="22"/>
        <end position="814"/>
    </location>
</feature>
<dbReference type="Gene3D" id="2.60.40.1180">
    <property type="entry name" value="Golgi alpha-mannosidase II"/>
    <property type="match status" value="2"/>
</dbReference>
<gene>
    <name evidence="8" type="ORF">VP395_05765</name>
</gene>
<dbReference type="InterPro" id="IPR048395">
    <property type="entry name" value="Glyco_hydro_31_C"/>
</dbReference>
<dbReference type="EMBL" id="JAZHYP010000002">
    <property type="protein sequence ID" value="MEN3323225.1"/>
    <property type="molecule type" value="Genomic_DNA"/>
</dbReference>
<organism evidence="8 9">
    <name type="scientific">Mariniflexile soesokkakense</name>
    <dbReference type="NCBI Taxonomy" id="1343160"/>
    <lineage>
        <taxon>Bacteria</taxon>
        <taxon>Pseudomonadati</taxon>
        <taxon>Bacteroidota</taxon>
        <taxon>Flavobacteriia</taxon>
        <taxon>Flavobacteriales</taxon>
        <taxon>Flavobacteriaceae</taxon>
        <taxon>Mariniflexile</taxon>
    </lineage>
</organism>
<feature type="domain" description="Glycoside hydrolase family 31 TIM barrel" evidence="4">
    <location>
        <begin position="265"/>
        <end position="588"/>
    </location>
</feature>
<name>A0ABV0AAD5_9FLAO</name>
<evidence type="ECO:0000313" key="9">
    <source>
        <dbReference type="Proteomes" id="UP001416393"/>
    </source>
</evidence>
<dbReference type="Gene3D" id="3.20.20.80">
    <property type="entry name" value="Glycosidases"/>
    <property type="match status" value="1"/>
</dbReference>
<protein>
    <submittedName>
        <fullName evidence="8">TIM-barrel domain-containing protein</fullName>
    </submittedName>
</protein>
<reference evidence="8 9" key="1">
    <citation type="submission" date="2024-01" db="EMBL/GenBank/DDBJ databases">
        <title>Mariniflexile litorale sp. nov., isolated from the shallow sediments of the Sea of Japan.</title>
        <authorList>
            <person name="Romanenko L."/>
            <person name="Bystritskaya E."/>
            <person name="Isaeva M."/>
        </authorList>
    </citation>
    <scope>NUCLEOTIDE SEQUENCE [LARGE SCALE GENOMIC DNA]</scope>
    <source>
        <strain evidence="8 9">KCTC 32427</strain>
    </source>
</reference>
<accession>A0ABV0AAD5</accession>
<dbReference type="InterPro" id="IPR033403">
    <property type="entry name" value="DUF5110"/>
</dbReference>
<keyword evidence="2" id="KW-0378">Hydrolase</keyword>
<dbReference type="Pfam" id="PF13802">
    <property type="entry name" value="Gal_mutarotas_2"/>
    <property type="match status" value="1"/>
</dbReference>
<evidence type="ECO:0000256" key="3">
    <source>
        <dbReference type="SAM" id="SignalP"/>
    </source>
</evidence>
<comment type="caution">
    <text evidence="8">The sequence shown here is derived from an EMBL/GenBank/DDBJ whole genome shotgun (WGS) entry which is preliminary data.</text>
</comment>
<evidence type="ECO:0000259" key="6">
    <source>
        <dbReference type="Pfam" id="PF17137"/>
    </source>
</evidence>
<dbReference type="InterPro" id="IPR013780">
    <property type="entry name" value="Glyco_hydro_b"/>
</dbReference>
<evidence type="ECO:0000256" key="2">
    <source>
        <dbReference type="RuleBase" id="RU361185"/>
    </source>
</evidence>
<dbReference type="SUPFAM" id="SSF74650">
    <property type="entry name" value="Galactose mutarotase-like"/>
    <property type="match status" value="1"/>
</dbReference>
<keyword evidence="2" id="KW-0326">Glycosidase</keyword>
<evidence type="ECO:0000259" key="7">
    <source>
        <dbReference type="Pfam" id="PF21365"/>
    </source>
</evidence>
<dbReference type="InterPro" id="IPR017853">
    <property type="entry name" value="GH"/>
</dbReference>
<dbReference type="InterPro" id="IPR011013">
    <property type="entry name" value="Gal_mutarotase_sf_dom"/>
</dbReference>
<dbReference type="PANTHER" id="PTHR43863">
    <property type="entry name" value="HYDROLASE, PUTATIVE (AFU_ORTHOLOGUE AFUA_1G03140)-RELATED"/>
    <property type="match status" value="1"/>
</dbReference>
<keyword evidence="3" id="KW-0732">Signal</keyword>
<feature type="domain" description="Glycoside hydrolase family 31 N-terminal" evidence="5">
    <location>
        <begin position="49"/>
        <end position="222"/>
    </location>
</feature>
<dbReference type="SUPFAM" id="SSF51445">
    <property type="entry name" value="(Trans)glycosidases"/>
    <property type="match status" value="1"/>
</dbReference>
<dbReference type="PANTHER" id="PTHR43863:SF2">
    <property type="entry name" value="MALTASE-GLUCOAMYLASE"/>
    <property type="match status" value="1"/>
</dbReference>
<evidence type="ECO:0000259" key="5">
    <source>
        <dbReference type="Pfam" id="PF13802"/>
    </source>
</evidence>
<feature type="domain" description="Glycosyl hydrolase family 31 C-terminal" evidence="7">
    <location>
        <begin position="597"/>
        <end position="683"/>
    </location>
</feature>
<proteinExistence type="inferred from homology"/>
<dbReference type="Proteomes" id="UP001416393">
    <property type="component" value="Unassembled WGS sequence"/>
</dbReference>
<keyword evidence="9" id="KW-1185">Reference proteome</keyword>
<dbReference type="CDD" id="cd06589">
    <property type="entry name" value="GH31"/>
    <property type="match status" value="1"/>
</dbReference>
<dbReference type="InterPro" id="IPR000322">
    <property type="entry name" value="Glyco_hydro_31_TIM"/>
</dbReference>
<evidence type="ECO:0000256" key="1">
    <source>
        <dbReference type="ARBA" id="ARBA00007806"/>
    </source>
</evidence>
<dbReference type="InterPro" id="IPR051816">
    <property type="entry name" value="Glycosyl_Hydrolase_31"/>
</dbReference>
<dbReference type="Pfam" id="PF01055">
    <property type="entry name" value="Glyco_hydro_31_2nd"/>
    <property type="match status" value="1"/>
</dbReference>
<dbReference type="Gene3D" id="2.60.40.1760">
    <property type="entry name" value="glycosyl hydrolase (family 31)"/>
    <property type="match status" value="1"/>
</dbReference>
<dbReference type="Pfam" id="PF17137">
    <property type="entry name" value="DUF5110"/>
    <property type="match status" value="1"/>
</dbReference>
<evidence type="ECO:0000259" key="4">
    <source>
        <dbReference type="Pfam" id="PF01055"/>
    </source>
</evidence>
<dbReference type="SUPFAM" id="SSF51011">
    <property type="entry name" value="Glycosyl hydrolase domain"/>
    <property type="match status" value="1"/>
</dbReference>
<dbReference type="CDD" id="cd14752">
    <property type="entry name" value="GH31_N"/>
    <property type="match status" value="1"/>
</dbReference>
<dbReference type="Pfam" id="PF21365">
    <property type="entry name" value="Glyco_hydro_31_3rd"/>
    <property type="match status" value="1"/>
</dbReference>
<comment type="similarity">
    <text evidence="1 2">Belongs to the glycosyl hydrolase 31 family.</text>
</comment>
<feature type="domain" description="DUF5110" evidence="6">
    <location>
        <begin position="699"/>
        <end position="767"/>
    </location>
</feature>
<dbReference type="RefSeq" id="WP_346240798.1">
    <property type="nucleotide sequence ID" value="NZ_JAZHYP010000002.1"/>
</dbReference>
<evidence type="ECO:0000313" key="8">
    <source>
        <dbReference type="EMBL" id="MEN3323225.1"/>
    </source>
</evidence>
<dbReference type="InterPro" id="IPR025887">
    <property type="entry name" value="Glyco_hydro_31_N_dom"/>
</dbReference>
<feature type="signal peptide" evidence="3">
    <location>
        <begin position="1"/>
        <end position="21"/>
    </location>
</feature>